<dbReference type="PANTHER" id="PTHR37817:SF1">
    <property type="entry name" value="N-ACETYLTRANSFERASE EIS"/>
    <property type="match status" value="1"/>
</dbReference>
<comment type="similarity">
    <text evidence="1 4">Belongs to the acetyltransferase Eis family.</text>
</comment>
<proteinExistence type="inferred from homology"/>
<dbReference type="SUPFAM" id="SSF55718">
    <property type="entry name" value="SCP-like"/>
    <property type="match status" value="1"/>
</dbReference>
<accession>A0A498C9F2</accession>
<evidence type="ECO:0000256" key="4">
    <source>
        <dbReference type="HAMAP-Rule" id="MF_01812"/>
    </source>
</evidence>
<feature type="binding site" evidence="4">
    <location>
        <begin position="153"/>
        <end position="154"/>
    </location>
    <ligand>
        <name>acetyl-CoA</name>
        <dbReference type="ChEBI" id="CHEBI:57288"/>
    </ligand>
</feature>
<dbReference type="GO" id="GO:0030649">
    <property type="term" value="P:aminoglycoside antibiotic catabolic process"/>
    <property type="evidence" value="ECO:0007669"/>
    <property type="project" value="TreeGrafter"/>
</dbReference>
<keyword evidence="3 4" id="KW-0012">Acyltransferase</keyword>
<dbReference type="Gene3D" id="3.30.1050.10">
    <property type="entry name" value="SCP2 sterol-binding domain"/>
    <property type="match status" value="1"/>
</dbReference>
<feature type="active site" description="Proton donor" evidence="4">
    <location>
        <position position="158"/>
    </location>
</feature>
<evidence type="ECO:0000313" key="7">
    <source>
        <dbReference type="Proteomes" id="UP000273158"/>
    </source>
</evidence>
<dbReference type="InterPro" id="IPR036527">
    <property type="entry name" value="SCP2_sterol-bd_dom_sf"/>
</dbReference>
<dbReference type="InterPro" id="IPR041380">
    <property type="entry name" value="Acetyltransf_17"/>
</dbReference>
<dbReference type="InterPro" id="IPR022902">
    <property type="entry name" value="NAcTrfase_Eis"/>
</dbReference>
<dbReference type="PROSITE" id="PS51186">
    <property type="entry name" value="GNAT"/>
    <property type="match status" value="1"/>
</dbReference>
<sequence>MSENDRRDALAGFHTADLDPQLIADVARQGLEVRRVDDASRDETDPWLNAVARGFLDGERSDVQREAFFERTAYRRKLGVFDGEAPSASVPVATFASWQAELTVPGGAMPACAISSVTVAPTHRRRGLLRSLMAGELRTALGHGFPIAVLTVSESSIYGRFGFAPAAAAAHWEIKVRRARWIGPVAPGRIDFLSREDGRALAPDLHARTRLRSPGEIEMPGGHWDRIFGTRPDADKPENLRVLQYRGQDGAVDGLVVYSVTENHDDYSESTVDVALLLAATDEAYAGLWRFLLSMDLIGTIRASELAVDEPLWWMIADQRAATITVRDHQYLRVLDVPAALAARRYDAAEELVLQVDDPLEIASGVYVVRVDDEGAAVVDVVDDAPPGLALSRLGVAELSAILLGGVSPVTLARAGRIVSDDPARLARLFATPTAPRLSFWY</sequence>
<dbReference type="Pfam" id="PF13530">
    <property type="entry name" value="SCP2_2"/>
    <property type="match status" value="1"/>
</dbReference>
<gene>
    <name evidence="6" type="ORF">C7474_1090</name>
</gene>
<dbReference type="RefSeq" id="WP_121057984.1">
    <property type="nucleotide sequence ID" value="NZ_RCDB01000002.1"/>
</dbReference>
<dbReference type="HAMAP" id="MF_01812">
    <property type="entry name" value="Eis"/>
    <property type="match status" value="1"/>
</dbReference>
<dbReference type="SUPFAM" id="SSF55729">
    <property type="entry name" value="Acyl-CoA N-acyltransferases (Nat)"/>
    <property type="match status" value="1"/>
</dbReference>
<dbReference type="AlphaFoldDB" id="A0A498C9F2"/>
<feature type="binding site" evidence="4">
    <location>
        <begin position="117"/>
        <end position="119"/>
    </location>
    <ligand>
        <name>acetyl-CoA</name>
        <dbReference type="ChEBI" id="CHEBI:57288"/>
    </ligand>
</feature>
<organism evidence="6 7">
    <name type="scientific">Microbacterium telephonicum</name>
    <dbReference type="NCBI Taxonomy" id="1714841"/>
    <lineage>
        <taxon>Bacteria</taxon>
        <taxon>Bacillati</taxon>
        <taxon>Actinomycetota</taxon>
        <taxon>Actinomycetes</taxon>
        <taxon>Micrococcales</taxon>
        <taxon>Microbacteriaceae</taxon>
        <taxon>Microbacterium</taxon>
    </lineage>
</organism>
<feature type="active site" description="Proton acceptor; via carboxylate" evidence="4">
    <location>
        <position position="442"/>
    </location>
</feature>
<keyword evidence="7" id="KW-1185">Reference proteome</keyword>
<dbReference type="Proteomes" id="UP000273158">
    <property type="component" value="Unassembled WGS sequence"/>
</dbReference>
<dbReference type="NCBIfam" id="NF002367">
    <property type="entry name" value="PRK01346.1-4"/>
    <property type="match status" value="1"/>
</dbReference>
<reference evidence="6 7" key="1">
    <citation type="journal article" date="2015" name="Stand. Genomic Sci.">
        <title>Genomic Encyclopedia of Bacterial and Archaeal Type Strains, Phase III: the genomes of soil and plant-associated and newly described type strains.</title>
        <authorList>
            <person name="Whitman W.B."/>
            <person name="Woyke T."/>
            <person name="Klenk H.P."/>
            <person name="Zhou Y."/>
            <person name="Lilburn T.G."/>
            <person name="Beck B.J."/>
            <person name="De Vos P."/>
            <person name="Vandamme P."/>
            <person name="Eisen J.A."/>
            <person name="Garrity G."/>
            <person name="Hugenholtz P."/>
            <person name="Kyrpides N.C."/>
        </authorList>
    </citation>
    <scope>NUCLEOTIDE SEQUENCE [LARGE SCALE GENOMIC DNA]</scope>
    <source>
        <strain evidence="6 7">S2T63</strain>
    </source>
</reference>
<dbReference type="OrthoDB" id="8399956at2"/>
<dbReference type="InterPro" id="IPR000182">
    <property type="entry name" value="GNAT_dom"/>
</dbReference>
<dbReference type="Gene3D" id="3.40.630.30">
    <property type="match status" value="2"/>
</dbReference>
<comment type="subunit">
    <text evidence="4">Homohexamer; trimer of dimers.</text>
</comment>
<comment type="caution">
    <text evidence="6">The sequence shown here is derived from an EMBL/GenBank/DDBJ whole genome shotgun (WGS) entry which is preliminary data.</text>
</comment>
<evidence type="ECO:0000256" key="2">
    <source>
        <dbReference type="ARBA" id="ARBA00022679"/>
    </source>
</evidence>
<dbReference type="InterPro" id="IPR051554">
    <property type="entry name" value="Acetyltransferase_Eis"/>
</dbReference>
<dbReference type="Pfam" id="PF17668">
    <property type="entry name" value="Acetyltransf_17"/>
    <property type="match status" value="1"/>
</dbReference>
<dbReference type="PANTHER" id="PTHR37817">
    <property type="entry name" value="N-ACETYLTRANSFERASE EIS"/>
    <property type="match status" value="1"/>
</dbReference>
<evidence type="ECO:0000313" key="6">
    <source>
        <dbReference type="EMBL" id="RLK48961.1"/>
    </source>
</evidence>
<keyword evidence="2 4" id="KW-0808">Transferase</keyword>
<name>A0A498C9F2_9MICO</name>
<evidence type="ECO:0000256" key="3">
    <source>
        <dbReference type="ARBA" id="ARBA00023315"/>
    </source>
</evidence>
<evidence type="ECO:0000259" key="5">
    <source>
        <dbReference type="PROSITE" id="PS51186"/>
    </source>
</evidence>
<dbReference type="Pfam" id="PF13527">
    <property type="entry name" value="Acetyltransf_9"/>
    <property type="match status" value="1"/>
</dbReference>
<feature type="binding site" evidence="4">
    <location>
        <begin position="125"/>
        <end position="130"/>
    </location>
    <ligand>
        <name>acetyl-CoA</name>
        <dbReference type="ChEBI" id="CHEBI:57288"/>
    </ligand>
</feature>
<dbReference type="GO" id="GO:0034069">
    <property type="term" value="F:aminoglycoside N-acetyltransferase activity"/>
    <property type="evidence" value="ECO:0007669"/>
    <property type="project" value="TreeGrafter"/>
</dbReference>
<dbReference type="InterPro" id="IPR016181">
    <property type="entry name" value="Acyl_CoA_acyltransferase"/>
</dbReference>
<evidence type="ECO:0000256" key="1">
    <source>
        <dbReference type="ARBA" id="ARBA00009213"/>
    </source>
</evidence>
<dbReference type="EMBL" id="RCDB01000002">
    <property type="protein sequence ID" value="RLK48961.1"/>
    <property type="molecule type" value="Genomic_DNA"/>
</dbReference>
<feature type="domain" description="N-acetyltransferase" evidence="5">
    <location>
        <begin position="31"/>
        <end position="183"/>
    </location>
</feature>
<protein>
    <submittedName>
        <fullName evidence="6">Putative acetyltransferase</fullName>
    </submittedName>
</protein>
<dbReference type="InterPro" id="IPR025559">
    <property type="entry name" value="Eis_dom"/>
</dbReference>